<dbReference type="GO" id="GO:0006508">
    <property type="term" value="P:proteolysis"/>
    <property type="evidence" value="ECO:0007669"/>
    <property type="project" value="UniProtKB-KW"/>
</dbReference>
<gene>
    <name evidence="5" type="ORF">GCM10009742_53490</name>
</gene>
<evidence type="ECO:0000256" key="3">
    <source>
        <dbReference type="ARBA" id="ARBA00022750"/>
    </source>
</evidence>
<reference evidence="5 6" key="1">
    <citation type="journal article" date="2019" name="Int. J. Syst. Evol. Microbiol.">
        <title>The Global Catalogue of Microorganisms (GCM) 10K type strain sequencing project: providing services to taxonomists for standard genome sequencing and annotation.</title>
        <authorList>
            <consortium name="The Broad Institute Genomics Platform"/>
            <consortium name="The Broad Institute Genome Sequencing Center for Infectious Disease"/>
            <person name="Wu L."/>
            <person name="Ma J."/>
        </authorList>
    </citation>
    <scope>NUCLEOTIDE SEQUENCE [LARGE SCALE GENOMIC DNA]</scope>
    <source>
        <strain evidence="5 6">JCM 14304</strain>
    </source>
</reference>
<dbReference type="NCBIfam" id="TIGR00072">
    <property type="entry name" value="hydrog_prot"/>
    <property type="match status" value="1"/>
</dbReference>
<keyword evidence="2 5" id="KW-0645">Protease</keyword>
<dbReference type="PANTHER" id="PTHR30302">
    <property type="entry name" value="HYDROGENASE 1 MATURATION PROTEASE"/>
    <property type="match status" value="1"/>
</dbReference>
<dbReference type="InterPro" id="IPR023430">
    <property type="entry name" value="Pept_HybD-like_dom_sf"/>
</dbReference>
<name>A0ABN2EBW8_9ACTN</name>
<dbReference type="InterPro" id="IPR000671">
    <property type="entry name" value="Peptidase_A31"/>
</dbReference>
<dbReference type="EMBL" id="BAAAND010000008">
    <property type="protein sequence ID" value="GAA1599142.1"/>
    <property type="molecule type" value="Genomic_DNA"/>
</dbReference>
<evidence type="ECO:0000313" key="6">
    <source>
        <dbReference type="Proteomes" id="UP001500190"/>
    </source>
</evidence>
<proteinExistence type="inferred from homology"/>
<dbReference type="Proteomes" id="UP001500190">
    <property type="component" value="Unassembled WGS sequence"/>
</dbReference>
<keyword evidence="6" id="KW-1185">Reference proteome</keyword>
<evidence type="ECO:0000256" key="2">
    <source>
        <dbReference type="ARBA" id="ARBA00022670"/>
    </source>
</evidence>
<evidence type="ECO:0000313" key="5">
    <source>
        <dbReference type="EMBL" id="GAA1599142.1"/>
    </source>
</evidence>
<comment type="caution">
    <text evidence="5">The sequence shown here is derived from an EMBL/GenBank/DDBJ whole genome shotgun (WGS) entry which is preliminary data.</text>
</comment>
<evidence type="ECO:0000256" key="4">
    <source>
        <dbReference type="ARBA" id="ARBA00022801"/>
    </source>
</evidence>
<dbReference type="PANTHER" id="PTHR30302:SF1">
    <property type="entry name" value="HYDROGENASE 2 MATURATION PROTEASE"/>
    <property type="match status" value="1"/>
</dbReference>
<keyword evidence="3" id="KW-0064">Aspartyl protease</keyword>
<dbReference type="Pfam" id="PF01750">
    <property type="entry name" value="HycI"/>
    <property type="match status" value="1"/>
</dbReference>
<protein>
    <submittedName>
        <fullName evidence="5">Hydrogenase maturation protease</fullName>
    </submittedName>
</protein>
<organism evidence="5 6">
    <name type="scientific">Kribbella karoonensis</name>
    <dbReference type="NCBI Taxonomy" id="324851"/>
    <lineage>
        <taxon>Bacteria</taxon>
        <taxon>Bacillati</taxon>
        <taxon>Actinomycetota</taxon>
        <taxon>Actinomycetes</taxon>
        <taxon>Propionibacteriales</taxon>
        <taxon>Kribbellaceae</taxon>
        <taxon>Kribbella</taxon>
    </lineage>
</organism>
<dbReference type="SUPFAM" id="SSF53163">
    <property type="entry name" value="HybD-like"/>
    <property type="match status" value="1"/>
</dbReference>
<dbReference type="GO" id="GO:0008233">
    <property type="term" value="F:peptidase activity"/>
    <property type="evidence" value="ECO:0007669"/>
    <property type="project" value="UniProtKB-KW"/>
</dbReference>
<accession>A0ABN2EBW8</accession>
<comment type="similarity">
    <text evidence="1">Belongs to the peptidase A31 family.</text>
</comment>
<dbReference type="CDD" id="cd00518">
    <property type="entry name" value="H2MP"/>
    <property type="match status" value="1"/>
</dbReference>
<dbReference type="RefSeq" id="WP_344196099.1">
    <property type="nucleotide sequence ID" value="NZ_BAAAND010000008.1"/>
</dbReference>
<sequence>MTAAVVVIGVGNEYRRDDGIGPALIAALEDRWLPGVRLLVSDGEPARLIDDWSGVPLAIVVDAVLCEPSDPGEFYRTEVPLHQHTAAGSAEPAAEVHTHSAGSHSLGIPDALRLGEALDHLPQRLVVYAVEAADVSFGTDFSAPVADALPRLVDAVLAELKSARTVAR</sequence>
<keyword evidence="4" id="KW-0378">Hydrolase</keyword>
<evidence type="ECO:0000256" key="1">
    <source>
        <dbReference type="ARBA" id="ARBA00006814"/>
    </source>
</evidence>
<dbReference type="Gene3D" id="3.40.50.1450">
    <property type="entry name" value="HybD-like"/>
    <property type="match status" value="1"/>
</dbReference>